<evidence type="ECO:0000256" key="12">
    <source>
        <dbReference type="ARBA" id="ARBA00023288"/>
    </source>
</evidence>
<dbReference type="SUPFAM" id="SSF89392">
    <property type="entry name" value="Prokaryotic lipoproteins and lipoprotein localization factors"/>
    <property type="match status" value="1"/>
</dbReference>
<evidence type="ECO:0000256" key="5">
    <source>
        <dbReference type="ARBA" id="ARBA00022448"/>
    </source>
</evidence>
<protein>
    <recommendedName>
        <fullName evidence="4">Outer-membrane lipoprotein LolB</fullName>
    </recommendedName>
</protein>
<dbReference type="InterPro" id="IPR029046">
    <property type="entry name" value="LolA/LolB/LppX"/>
</dbReference>
<keyword evidence="9" id="KW-0564">Palmitate</keyword>
<proteinExistence type="inferred from homology"/>
<gene>
    <name evidence="13" type="primary">lolB</name>
    <name evidence="13" type="ORF">OVY01_08020</name>
</gene>
<evidence type="ECO:0000256" key="6">
    <source>
        <dbReference type="ARBA" id="ARBA00022729"/>
    </source>
</evidence>
<keyword evidence="10" id="KW-0143">Chaperone</keyword>
<dbReference type="Pfam" id="PF03550">
    <property type="entry name" value="LolB"/>
    <property type="match status" value="1"/>
</dbReference>
<comment type="subcellular location">
    <subcellularLocation>
        <location evidence="1">Cell outer membrane</location>
        <topology evidence="1">Lipid-anchor</topology>
    </subcellularLocation>
</comment>
<evidence type="ECO:0000256" key="9">
    <source>
        <dbReference type="ARBA" id="ARBA00023139"/>
    </source>
</evidence>
<dbReference type="NCBIfam" id="TIGR00548">
    <property type="entry name" value="lolB"/>
    <property type="match status" value="1"/>
</dbReference>
<keyword evidence="11" id="KW-0998">Cell outer membrane</keyword>
<comment type="caution">
    <text evidence="13">The sequence shown here is derived from an EMBL/GenBank/DDBJ whole genome shotgun (WGS) entry which is preliminary data.</text>
</comment>
<dbReference type="CDD" id="cd16326">
    <property type="entry name" value="LolB"/>
    <property type="match status" value="1"/>
</dbReference>
<evidence type="ECO:0000256" key="4">
    <source>
        <dbReference type="ARBA" id="ARBA00016202"/>
    </source>
</evidence>
<dbReference type="InterPro" id="IPR004565">
    <property type="entry name" value="OM_lipoprot_LolB"/>
</dbReference>
<evidence type="ECO:0000256" key="10">
    <source>
        <dbReference type="ARBA" id="ARBA00023186"/>
    </source>
</evidence>
<keyword evidence="12 13" id="KW-0449">Lipoprotein</keyword>
<keyword evidence="7" id="KW-0653">Protein transport</keyword>
<evidence type="ECO:0000256" key="8">
    <source>
        <dbReference type="ARBA" id="ARBA00023136"/>
    </source>
</evidence>
<accession>A0ABT3ZL44</accession>
<keyword evidence="8" id="KW-0472">Membrane</keyword>
<name>A0ABT3ZL44_9BURK</name>
<keyword evidence="14" id="KW-1185">Reference proteome</keyword>
<dbReference type="Proteomes" id="UP001082899">
    <property type="component" value="Unassembled WGS sequence"/>
</dbReference>
<evidence type="ECO:0000256" key="7">
    <source>
        <dbReference type="ARBA" id="ARBA00022927"/>
    </source>
</evidence>
<evidence type="ECO:0000256" key="1">
    <source>
        <dbReference type="ARBA" id="ARBA00004459"/>
    </source>
</evidence>
<evidence type="ECO:0000256" key="2">
    <source>
        <dbReference type="ARBA" id="ARBA00009696"/>
    </source>
</evidence>
<organism evidence="13 14">
    <name type="scientific">Robbsia betulipollinis</name>
    <dbReference type="NCBI Taxonomy" id="2981849"/>
    <lineage>
        <taxon>Bacteria</taxon>
        <taxon>Pseudomonadati</taxon>
        <taxon>Pseudomonadota</taxon>
        <taxon>Betaproteobacteria</taxon>
        <taxon>Burkholderiales</taxon>
        <taxon>Burkholderiaceae</taxon>
        <taxon>Robbsia</taxon>
    </lineage>
</organism>
<dbReference type="EMBL" id="JAPMXC010000001">
    <property type="protein sequence ID" value="MCY0387177.1"/>
    <property type="molecule type" value="Genomic_DNA"/>
</dbReference>
<evidence type="ECO:0000256" key="11">
    <source>
        <dbReference type="ARBA" id="ARBA00023237"/>
    </source>
</evidence>
<evidence type="ECO:0000313" key="13">
    <source>
        <dbReference type="EMBL" id="MCY0387177.1"/>
    </source>
</evidence>
<dbReference type="Gene3D" id="2.50.20.10">
    <property type="entry name" value="Lipoprotein localisation LolA/LolB/LppX"/>
    <property type="match status" value="1"/>
</dbReference>
<keyword evidence="6" id="KW-0732">Signal</keyword>
<comment type="similarity">
    <text evidence="2">Belongs to the LolB family.</text>
</comment>
<comment type="subunit">
    <text evidence="3">Monomer.</text>
</comment>
<evidence type="ECO:0000256" key="3">
    <source>
        <dbReference type="ARBA" id="ARBA00011245"/>
    </source>
</evidence>
<keyword evidence="5" id="KW-0813">Transport</keyword>
<evidence type="ECO:0000313" key="14">
    <source>
        <dbReference type="Proteomes" id="UP001082899"/>
    </source>
</evidence>
<reference evidence="13" key="1">
    <citation type="submission" date="2022-11" db="EMBL/GenBank/DDBJ databases">
        <title>Robbsia betulipollinis sp. nov., isolated from pollen of birch (Betula pendula).</title>
        <authorList>
            <person name="Shi H."/>
            <person name="Ambika Manirajan B."/>
            <person name="Ratering S."/>
            <person name="Geissler-Plaum R."/>
            <person name="Schnell S."/>
        </authorList>
    </citation>
    <scope>NUCLEOTIDE SEQUENCE</scope>
    <source>
        <strain evidence="13">Bb-Pol-6</strain>
    </source>
</reference>
<sequence length="227" mass="23943">MTHMLLRNPTGPAMRRALTRTAAGATLLLAATGAALLSGCATPQQKTEVATARASTATAYQGRFAVRYPDANGETRNAYGNFSWDEQADAVTLSLRNPLGSVLAIVVATPTSATLELPNQAPRTASNVEELMQASLGFPMPVSGLRYWLKDQAAPQSHAKTTTDANGRITQIVQDGWQIDYVAFADAAAAGVTDATGGHPTAVRRMNLARKGLNTDAPLEVKLVINP</sequence>